<dbReference type="AlphaFoldDB" id="A0A1H0KUM3"/>
<dbReference type="PRINTS" id="PR00032">
    <property type="entry name" value="HTHARAC"/>
</dbReference>
<evidence type="ECO:0000259" key="5">
    <source>
        <dbReference type="PROSITE" id="PS01124"/>
    </source>
</evidence>
<dbReference type="GO" id="GO:0043565">
    <property type="term" value="F:sequence-specific DNA binding"/>
    <property type="evidence" value="ECO:0007669"/>
    <property type="project" value="InterPro"/>
</dbReference>
<protein>
    <submittedName>
        <fullName evidence="6">AraC-type DNA-binding protein</fullName>
    </submittedName>
</protein>
<dbReference type="PROSITE" id="PS00041">
    <property type="entry name" value="HTH_ARAC_FAMILY_1"/>
    <property type="match status" value="1"/>
</dbReference>
<proteinExistence type="predicted"/>
<evidence type="ECO:0000256" key="4">
    <source>
        <dbReference type="ARBA" id="ARBA00023163"/>
    </source>
</evidence>
<evidence type="ECO:0000313" key="7">
    <source>
        <dbReference type="Proteomes" id="UP000198793"/>
    </source>
</evidence>
<evidence type="ECO:0000256" key="2">
    <source>
        <dbReference type="ARBA" id="ARBA00023125"/>
    </source>
</evidence>
<dbReference type="InterPro" id="IPR050204">
    <property type="entry name" value="AraC_XylS_family_regulators"/>
</dbReference>
<keyword evidence="3" id="KW-0010">Activator</keyword>
<dbReference type="PROSITE" id="PS01124">
    <property type="entry name" value="HTH_ARAC_FAMILY_2"/>
    <property type="match status" value="1"/>
</dbReference>
<dbReference type="InterPro" id="IPR018062">
    <property type="entry name" value="HTH_AraC-typ_CS"/>
</dbReference>
<dbReference type="STRING" id="1166073.SAMN05192530_108151"/>
<dbReference type="OrthoDB" id="9803764at2"/>
<dbReference type="SUPFAM" id="SSF46689">
    <property type="entry name" value="Homeodomain-like"/>
    <property type="match status" value="2"/>
</dbReference>
<dbReference type="Pfam" id="PF12833">
    <property type="entry name" value="HTH_18"/>
    <property type="match status" value="1"/>
</dbReference>
<dbReference type="InterPro" id="IPR009057">
    <property type="entry name" value="Homeodomain-like_sf"/>
</dbReference>
<dbReference type="InterPro" id="IPR018060">
    <property type="entry name" value="HTH_AraC"/>
</dbReference>
<dbReference type="Gene3D" id="1.10.10.60">
    <property type="entry name" value="Homeodomain-like"/>
    <property type="match status" value="2"/>
</dbReference>
<dbReference type="PANTHER" id="PTHR46796:SF6">
    <property type="entry name" value="ARAC SUBFAMILY"/>
    <property type="match status" value="1"/>
</dbReference>
<accession>A0A1H0KUM3</accession>
<dbReference type="InterPro" id="IPR020449">
    <property type="entry name" value="Tscrpt_reg_AraC-type_HTH"/>
</dbReference>
<dbReference type="InterPro" id="IPR003313">
    <property type="entry name" value="AraC-bd"/>
</dbReference>
<organism evidence="6 7">
    <name type="scientific">Aureimonas jatrophae</name>
    <dbReference type="NCBI Taxonomy" id="1166073"/>
    <lineage>
        <taxon>Bacteria</taxon>
        <taxon>Pseudomonadati</taxon>
        <taxon>Pseudomonadota</taxon>
        <taxon>Alphaproteobacteria</taxon>
        <taxon>Hyphomicrobiales</taxon>
        <taxon>Aurantimonadaceae</taxon>
        <taxon>Aureimonas</taxon>
    </lineage>
</organism>
<keyword evidence="4" id="KW-0804">Transcription</keyword>
<dbReference type="GO" id="GO:0003700">
    <property type="term" value="F:DNA-binding transcription factor activity"/>
    <property type="evidence" value="ECO:0007669"/>
    <property type="project" value="InterPro"/>
</dbReference>
<evidence type="ECO:0000313" key="6">
    <source>
        <dbReference type="EMBL" id="SDO59486.1"/>
    </source>
</evidence>
<name>A0A1H0KUM3_9HYPH</name>
<reference evidence="6 7" key="1">
    <citation type="submission" date="2016-10" db="EMBL/GenBank/DDBJ databases">
        <authorList>
            <person name="de Groot N.N."/>
        </authorList>
    </citation>
    <scope>NUCLEOTIDE SEQUENCE [LARGE SCALE GENOMIC DNA]</scope>
    <source>
        <strain evidence="7">L7-484,KACC 16230,DSM 25025</strain>
    </source>
</reference>
<keyword evidence="1" id="KW-0805">Transcription regulation</keyword>
<dbReference type="Proteomes" id="UP000198793">
    <property type="component" value="Unassembled WGS sequence"/>
</dbReference>
<dbReference type="InterPro" id="IPR037923">
    <property type="entry name" value="HTH-like"/>
</dbReference>
<gene>
    <name evidence="6" type="ORF">SAMN05192530_108151</name>
</gene>
<dbReference type="EMBL" id="FNIT01000008">
    <property type="protein sequence ID" value="SDO59486.1"/>
    <property type="molecule type" value="Genomic_DNA"/>
</dbReference>
<keyword evidence="2 6" id="KW-0238">DNA-binding</keyword>
<dbReference type="SUPFAM" id="SSF51215">
    <property type="entry name" value="Regulatory protein AraC"/>
    <property type="match status" value="1"/>
</dbReference>
<dbReference type="Pfam" id="PF02311">
    <property type="entry name" value="AraC_binding"/>
    <property type="match status" value="1"/>
</dbReference>
<evidence type="ECO:0000256" key="1">
    <source>
        <dbReference type="ARBA" id="ARBA00023015"/>
    </source>
</evidence>
<dbReference type="SMART" id="SM00342">
    <property type="entry name" value="HTH_ARAC"/>
    <property type="match status" value="1"/>
</dbReference>
<sequence>MDGELLRRFRAQGSAMRIVTLARSRHRLHTMPTSTGYDRLTDADGYHWDGQKRGAAPFTVLQHTISGAGRLVFERRAYEVGPGQTMLVIIPSNHVYTVPAGGHWEFFWISMYGGEALRVHRAVQEHAGPVFRLAAATIDAIAGECLKLTEGGGVTPGAASAHAYAAQMALYDDILGPGRPAAEDGAPVRDAVDLVKAHVRDHLTARLSVDDLAHLAGFSRAHFTRLFTAAEGISPGEFVLNERMRRAARLLASGERPVKAIAIDCGFDDPNYFAKAFRRAFGTSPSDFRTSGMYAGSPASSG</sequence>
<dbReference type="RefSeq" id="WP_090675650.1">
    <property type="nucleotide sequence ID" value="NZ_FNIT01000008.1"/>
</dbReference>
<keyword evidence="7" id="KW-1185">Reference proteome</keyword>
<evidence type="ECO:0000256" key="3">
    <source>
        <dbReference type="ARBA" id="ARBA00023159"/>
    </source>
</evidence>
<feature type="domain" description="HTH araC/xylS-type" evidence="5">
    <location>
        <begin position="193"/>
        <end position="291"/>
    </location>
</feature>
<dbReference type="PANTHER" id="PTHR46796">
    <property type="entry name" value="HTH-TYPE TRANSCRIPTIONAL ACTIVATOR RHAS-RELATED"/>
    <property type="match status" value="1"/>
</dbReference>